<dbReference type="NCBIfam" id="NF005394">
    <property type="entry name" value="PRK06939.1"/>
    <property type="match status" value="1"/>
</dbReference>
<comment type="pathway">
    <text evidence="1">Cofactor biosynthesis; biotin biosynthesis.</text>
</comment>
<dbReference type="GO" id="GO:0016874">
    <property type="term" value="F:ligase activity"/>
    <property type="evidence" value="ECO:0007669"/>
    <property type="project" value="UniProtKB-KW"/>
</dbReference>
<comment type="function">
    <text evidence="7">Catalyzes the cleavage of 2-amino-3-ketobutyrate to glycine and acetyl-CoA.</text>
</comment>
<dbReference type="UniPathway" id="UPA00046">
    <property type="reaction ID" value="UER00506"/>
</dbReference>
<keyword evidence="9" id="KW-0436">Ligase</keyword>
<evidence type="ECO:0000256" key="7">
    <source>
        <dbReference type="HAMAP-Rule" id="MF_00985"/>
    </source>
</evidence>
<dbReference type="EC" id="2.3.1.29" evidence="7"/>
<dbReference type="InterPro" id="IPR001917">
    <property type="entry name" value="Aminotrans_II_pyridoxalP_BS"/>
</dbReference>
<dbReference type="KEGG" id="efe:EFER_3907"/>
<proteinExistence type="inferred from homology"/>
<evidence type="ECO:0000256" key="2">
    <source>
        <dbReference type="ARBA" id="ARBA00005029"/>
    </source>
</evidence>
<comment type="pathway">
    <text evidence="2">Porphyrin-containing compound metabolism; protoporphyrin-IX biosynthesis; 5-aminolevulinate from glycine: step 1/1.</text>
</comment>
<evidence type="ECO:0000256" key="6">
    <source>
        <dbReference type="ARBA" id="ARBA00023315"/>
    </source>
</evidence>
<dbReference type="NCBIfam" id="TIGR01822">
    <property type="entry name" value="2am3keto_CoA"/>
    <property type="match status" value="1"/>
</dbReference>
<dbReference type="Proteomes" id="UP000000745">
    <property type="component" value="Chromosome"/>
</dbReference>
<feature type="binding site" description="in other chain" evidence="7">
    <location>
        <begin position="335"/>
        <end position="336"/>
    </location>
    <ligand>
        <name>pyridoxal 5'-phosphate</name>
        <dbReference type="ChEBI" id="CHEBI:597326"/>
        <note>ligand shared between dimeric partners</note>
    </ligand>
</feature>
<dbReference type="InterPro" id="IPR050087">
    <property type="entry name" value="AON_synthase_class-II"/>
</dbReference>
<evidence type="ECO:0000259" key="8">
    <source>
        <dbReference type="Pfam" id="PF00155"/>
    </source>
</evidence>
<keyword evidence="10" id="KW-1185">Reference proteome</keyword>
<gene>
    <name evidence="7 9" type="primary">kbl</name>
    <name evidence="9" type="ordered locus">EFER_3907</name>
</gene>
<keyword evidence="5 7" id="KW-0663">Pyridoxal phosphate</keyword>
<dbReference type="InterPro" id="IPR011282">
    <property type="entry name" value="2am3keto_CoA_ligase"/>
</dbReference>
<accession>B7LVH7</accession>
<name>B7LVH7_ESCF3</name>
<dbReference type="PANTHER" id="PTHR13693:SF102">
    <property type="entry name" value="2-AMINO-3-KETOBUTYRATE COENZYME A LIGASE, MITOCHONDRIAL"/>
    <property type="match status" value="1"/>
</dbReference>
<dbReference type="GO" id="GO:0008890">
    <property type="term" value="F:glycine C-acetyltransferase activity"/>
    <property type="evidence" value="ECO:0007669"/>
    <property type="project" value="UniProtKB-UniRule"/>
</dbReference>
<dbReference type="InterPro" id="IPR004839">
    <property type="entry name" value="Aminotransferase_I/II_large"/>
</dbReference>
<dbReference type="Gene3D" id="3.90.1150.10">
    <property type="entry name" value="Aspartate Aminotransferase, domain 1"/>
    <property type="match status" value="1"/>
</dbReference>
<keyword evidence="4 7" id="KW-0808">Transferase</keyword>
<dbReference type="InterPro" id="IPR015422">
    <property type="entry name" value="PyrdxlP-dep_Trfase_small"/>
</dbReference>
<dbReference type="InterPro" id="IPR015421">
    <property type="entry name" value="PyrdxlP-dep_Trfase_major"/>
</dbReference>
<dbReference type="Gene3D" id="3.40.640.10">
    <property type="entry name" value="Type I PLP-dependent aspartate aminotransferase-like (Major domain)"/>
    <property type="match status" value="1"/>
</dbReference>
<keyword evidence="6 7" id="KW-0012">Acyltransferase</keyword>
<sequence>MANIFIKQELRITVDVQRFFVFTGFNKVGGASAVSGCGRSVQERDFSLQAVVQQLFGVLIVVIHHILAVPLGGGRARAFVENRFDIAELFASHNLDQEVFLIHIVRDIQIHQVHKLGAIFQVVHHQNIGDAFVIQGFNDVAADKARAAGNDDHNCNLRIVESETISDTNTSIISLHGAGYSHSPKVVCLSVIYAYFLTSTNASSRINLWLSVICAEICPVWRIAMRGDFYHQLANDLETARAEGLFKEERIITSAQQADITVADGSHVINFCANNYLGLANHPELIAAAKAGMDSHGFGMASVRFICGTQDSHKELEQKLAAFLGMEDAILYSSCFDANGGLFETLLGAEDAIISDALNHASIIDGVRLCKAKRYRYANNNMQELEACLKEAREAGARHVLIATDGVFSMDGVIANLKGVCDLADKYDALVMVDDSHAVGFVGENGRGSHEYCDVMGRVDIITGTLGKALGGASGGYTAARKEVVEWLRQRSRPYLFSNSLAPAIVAASIKVLEMVEAGSELRDRLWANARQFREQMSAAGFTLAGADHAIIPVMLGDAVVAQKFARELQKEGIYVTGFFYPVVPKGQARIRTQMSAAHTPEQITRAVAAFTRIGKQLGVIA</sequence>
<dbReference type="AlphaFoldDB" id="B7LVH7"/>
<evidence type="ECO:0000256" key="5">
    <source>
        <dbReference type="ARBA" id="ARBA00022898"/>
    </source>
</evidence>
<feature type="domain" description="Aminotransferase class I/classII large" evidence="8">
    <location>
        <begin position="267"/>
        <end position="610"/>
    </location>
</feature>
<dbReference type="GO" id="GO:0019518">
    <property type="term" value="P:L-threonine catabolic process to glycine"/>
    <property type="evidence" value="ECO:0007669"/>
    <property type="project" value="UniProtKB-UniRule"/>
</dbReference>
<feature type="binding site" description="in other chain" evidence="7">
    <location>
        <position position="409"/>
    </location>
    <ligand>
        <name>pyridoxal 5'-phosphate</name>
        <dbReference type="ChEBI" id="CHEBI:597326"/>
        <note>ligand shared between dimeric partners</note>
    </ligand>
</feature>
<dbReference type="HOGENOM" id="CLU_439255_0_0_6"/>
<comment type="catalytic activity">
    <reaction evidence="7">
        <text>glycine + acetyl-CoA = (2S)-2-amino-3-oxobutanoate + CoA</text>
        <dbReference type="Rhea" id="RHEA:20736"/>
        <dbReference type="ChEBI" id="CHEBI:57287"/>
        <dbReference type="ChEBI" id="CHEBI:57288"/>
        <dbReference type="ChEBI" id="CHEBI:57305"/>
        <dbReference type="ChEBI" id="CHEBI:78948"/>
        <dbReference type="EC" id="2.3.1.29"/>
    </reaction>
</comment>
<dbReference type="GO" id="GO:0030170">
    <property type="term" value="F:pyridoxal phosphate binding"/>
    <property type="evidence" value="ECO:0007669"/>
    <property type="project" value="UniProtKB-UniRule"/>
</dbReference>
<feature type="binding site" description="in other chain" evidence="7">
    <location>
        <begin position="434"/>
        <end position="437"/>
    </location>
    <ligand>
        <name>pyridoxal 5'-phosphate</name>
        <dbReference type="ChEBI" id="CHEBI:597326"/>
        <note>ligand shared between dimeric partners</note>
    </ligand>
</feature>
<dbReference type="CDD" id="cd06454">
    <property type="entry name" value="KBL_like"/>
    <property type="match status" value="1"/>
</dbReference>
<dbReference type="EMBL" id="CU928158">
    <property type="protein sequence ID" value="CAQ91341.1"/>
    <property type="molecule type" value="Genomic_DNA"/>
</dbReference>
<feature type="binding site" evidence="7">
    <location>
        <begin position="498"/>
        <end position="499"/>
    </location>
    <ligand>
        <name>pyridoxal 5'-phosphate</name>
        <dbReference type="ChEBI" id="CHEBI:597326"/>
        <note>ligand shared between dimeric partners</note>
    </ligand>
</feature>
<comment type="similarity">
    <text evidence="3">Belongs to the class-II pyridoxal-phosphate-dependent aminotransferase family. BioF subfamily.</text>
</comment>
<feature type="binding site" description="in other chain" evidence="7">
    <location>
        <begin position="465"/>
        <end position="468"/>
    </location>
    <ligand>
        <name>pyridoxal 5'-phosphate</name>
        <dbReference type="ChEBI" id="CHEBI:597326"/>
        <note>ligand shared between dimeric partners</note>
    </ligand>
</feature>
<comment type="pathway">
    <text evidence="7">Amino-acid degradation; L-threonine degradation via oxydo-reductase pathway; glycine from L-threonine: step 2/2.</text>
</comment>
<evidence type="ECO:0000313" key="10">
    <source>
        <dbReference type="Proteomes" id="UP000000745"/>
    </source>
</evidence>
<comment type="cofactor">
    <cofactor evidence="7">
        <name>pyridoxal 5'-phosphate</name>
        <dbReference type="ChEBI" id="CHEBI:597326"/>
    </cofactor>
    <text evidence="7">Binds 1 pyridoxal phosphate per subunit.</text>
</comment>
<reference evidence="10" key="1">
    <citation type="journal article" date="2009" name="PLoS Genet.">
        <title>Organised genome dynamics in the Escherichia coli species results in highly diverse adaptive paths.</title>
        <authorList>
            <person name="Touchon M."/>
            <person name="Hoede C."/>
            <person name="Tenaillon O."/>
            <person name="Barbe V."/>
            <person name="Baeriswyl S."/>
            <person name="Bidet P."/>
            <person name="Bingen E."/>
            <person name="Bonacorsi S."/>
            <person name="Bouchier C."/>
            <person name="Bouvet O."/>
            <person name="Calteau A."/>
            <person name="Chiapello H."/>
            <person name="Clermont O."/>
            <person name="Cruveiller S."/>
            <person name="Danchin A."/>
            <person name="Diard M."/>
            <person name="Dossat C."/>
            <person name="Karoui M.E."/>
            <person name="Frapy E."/>
            <person name="Garry L."/>
            <person name="Ghigo J.M."/>
            <person name="Gilles A.M."/>
            <person name="Johnson J."/>
            <person name="Le Bouguenec C."/>
            <person name="Lescat M."/>
            <person name="Mangenot S."/>
            <person name="Martinez-Jehanne V."/>
            <person name="Matic I."/>
            <person name="Nassif X."/>
            <person name="Oztas S."/>
            <person name="Petit M.A."/>
            <person name="Pichon C."/>
            <person name="Rouy Z."/>
            <person name="Ruf C.S."/>
            <person name="Schneider D."/>
            <person name="Tourret J."/>
            <person name="Vacherie B."/>
            <person name="Vallenet D."/>
            <person name="Medigue C."/>
            <person name="Rocha E.P.C."/>
            <person name="Denamur E."/>
        </authorList>
    </citation>
    <scope>NUCLEOTIDE SEQUENCE [LARGE SCALE GENOMIC DNA]</scope>
    <source>
        <strain evidence="10">ATCC 35469 / DSM 13698 / BCRC 15582 / CCUG 18766 / IAM 14443 / JCM 21226 / LMG 7866 / NBRC 102419 / NCTC 12128 / CDC 0568-73</strain>
    </source>
</reference>
<feature type="binding site" evidence="7">
    <location>
        <position position="592"/>
    </location>
    <ligand>
        <name>substrate</name>
    </ligand>
</feature>
<dbReference type="InterPro" id="IPR015424">
    <property type="entry name" value="PyrdxlP-dep_Trfase"/>
</dbReference>
<dbReference type="HAMAP" id="MF_00985">
    <property type="entry name" value="2am3keto_CoA_ligase"/>
    <property type="match status" value="1"/>
</dbReference>
<dbReference type="GO" id="GO:0005829">
    <property type="term" value="C:cytosol"/>
    <property type="evidence" value="ECO:0007669"/>
    <property type="project" value="TreeGrafter"/>
</dbReference>
<evidence type="ECO:0000256" key="3">
    <source>
        <dbReference type="ARBA" id="ARBA00010008"/>
    </source>
</evidence>
<feature type="binding site" evidence="7">
    <location>
        <position position="360"/>
    </location>
    <ligand>
        <name>substrate</name>
    </ligand>
</feature>
<dbReference type="PANTHER" id="PTHR13693">
    <property type="entry name" value="CLASS II AMINOTRANSFERASE/8-AMINO-7-OXONONANOATE SYNTHASE"/>
    <property type="match status" value="1"/>
</dbReference>
<protein>
    <recommendedName>
        <fullName evidence="7">2-amino-3-ketobutyrate coenzyme A ligase</fullName>
        <shortName evidence="7">AKB ligase</shortName>
        <ecNumber evidence="7">2.3.1.29</ecNumber>
    </recommendedName>
    <alternativeName>
        <fullName evidence="7">Glycine acetyltransferase</fullName>
    </alternativeName>
</protein>
<dbReference type="PROSITE" id="PS00599">
    <property type="entry name" value="AA_TRANSFER_CLASS_2"/>
    <property type="match status" value="1"/>
</dbReference>
<dbReference type="FunFam" id="3.40.640.10:FF:000006">
    <property type="entry name" value="5-aminolevulinate synthase, mitochondrial"/>
    <property type="match status" value="1"/>
</dbReference>
<comment type="subunit">
    <text evidence="7">Homodimer.</text>
</comment>
<dbReference type="SUPFAM" id="SSF53383">
    <property type="entry name" value="PLP-dependent transferases"/>
    <property type="match status" value="1"/>
</dbReference>
<dbReference type="Pfam" id="PF00155">
    <property type="entry name" value="Aminotran_1_2"/>
    <property type="match status" value="1"/>
</dbReference>
<feature type="modified residue" description="N6-(pyridoxal phosphate)lysine" evidence="7">
    <location>
        <position position="468"/>
    </location>
</feature>
<evidence type="ECO:0000256" key="4">
    <source>
        <dbReference type="ARBA" id="ARBA00022679"/>
    </source>
</evidence>
<evidence type="ECO:0000256" key="1">
    <source>
        <dbReference type="ARBA" id="ARBA00004746"/>
    </source>
</evidence>
<organism evidence="9 10">
    <name type="scientific">Escherichia fergusonii (strain ATCC 35469 / DSM 13698 / CCUG 18766 / IAM 14443 / JCM 21226 / LMG 7866 / NBRC 102419 / NCTC 12128 / CDC 0568-73)</name>
    <dbReference type="NCBI Taxonomy" id="585054"/>
    <lineage>
        <taxon>Bacteria</taxon>
        <taxon>Pseudomonadati</taxon>
        <taxon>Pseudomonadota</taxon>
        <taxon>Gammaproteobacteria</taxon>
        <taxon>Enterobacterales</taxon>
        <taxon>Enterobacteriaceae</taxon>
        <taxon>Escherichia</taxon>
    </lineage>
</organism>
<dbReference type="FunFam" id="3.90.1150.10:FF:000004">
    <property type="entry name" value="2-amino-3-ketobutyrate coenzyme A ligase"/>
    <property type="match status" value="1"/>
</dbReference>
<evidence type="ECO:0000313" key="9">
    <source>
        <dbReference type="EMBL" id="CAQ91341.1"/>
    </source>
</evidence>